<reference evidence="1" key="2">
    <citation type="submission" date="2025-09" db="UniProtKB">
        <authorList>
            <consortium name="EnsemblPlants"/>
        </authorList>
    </citation>
    <scope>IDENTIFICATION</scope>
</reference>
<protein>
    <submittedName>
        <fullName evidence="1">Uncharacterized protein</fullName>
    </submittedName>
</protein>
<organism evidence="1 2">
    <name type="scientific">Avena sativa</name>
    <name type="common">Oat</name>
    <dbReference type="NCBI Taxonomy" id="4498"/>
    <lineage>
        <taxon>Eukaryota</taxon>
        <taxon>Viridiplantae</taxon>
        <taxon>Streptophyta</taxon>
        <taxon>Embryophyta</taxon>
        <taxon>Tracheophyta</taxon>
        <taxon>Spermatophyta</taxon>
        <taxon>Magnoliopsida</taxon>
        <taxon>Liliopsida</taxon>
        <taxon>Poales</taxon>
        <taxon>Poaceae</taxon>
        <taxon>BOP clade</taxon>
        <taxon>Pooideae</taxon>
        <taxon>Poodae</taxon>
        <taxon>Poeae</taxon>
        <taxon>Poeae Chloroplast Group 1 (Aveneae type)</taxon>
        <taxon>Aveninae</taxon>
        <taxon>Avena</taxon>
    </lineage>
</organism>
<proteinExistence type="predicted"/>
<accession>A0ACD5ZL94</accession>
<name>A0ACD5ZL94_AVESA</name>
<sequence>MRDKVNFSLTASQAYYCSGHLNQAAARSNQPRDTMDTTTGRAYEDFVPPHNMVTEPATHTLSVDLSAAGYKKEHIRVQLVRSHGLVVVRGERAVAGNRWSRFRLEFKVPDGCDVKGIHARFEGGVVRVTMPGIKTGPAAPVGSKLPEPAAAETGAAGVRDARGGDKQEDGNVPGEERAVKDTGVVGGVESLAAPAYGRGYSYLPERRKLVTTVVGAVLVLFTLGIYVRYSFGA</sequence>
<evidence type="ECO:0000313" key="2">
    <source>
        <dbReference type="Proteomes" id="UP001732700"/>
    </source>
</evidence>
<evidence type="ECO:0000313" key="1">
    <source>
        <dbReference type="EnsemblPlants" id="AVESA.00010b.r2.6DG1185600.1.CDS"/>
    </source>
</evidence>
<dbReference type="EnsemblPlants" id="AVESA.00010b.r2.6DG1185600.1">
    <property type="protein sequence ID" value="AVESA.00010b.r2.6DG1185600.1.CDS"/>
    <property type="gene ID" value="AVESA.00010b.r2.6DG1185600"/>
</dbReference>
<dbReference type="Proteomes" id="UP001732700">
    <property type="component" value="Chromosome 6D"/>
</dbReference>
<keyword evidence="2" id="KW-1185">Reference proteome</keyword>
<reference evidence="1" key="1">
    <citation type="submission" date="2021-05" db="EMBL/GenBank/DDBJ databases">
        <authorList>
            <person name="Scholz U."/>
            <person name="Mascher M."/>
            <person name="Fiebig A."/>
        </authorList>
    </citation>
    <scope>NUCLEOTIDE SEQUENCE [LARGE SCALE GENOMIC DNA]</scope>
</reference>